<dbReference type="PROSITE" id="PS50089">
    <property type="entry name" value="ZF_RING_2"/>
    <property type="match status" value="1"/>
</dbReference>
<dbReference type="InterPro" id="IPR015940">
    <property type="entry name" value="UBA"/>
</dbReference>
<dbReference type="Gene3D" id="1.10.8.10">
    <property type="entry name" value="DNA helicase RuvA subunit, C-terminal domain"/>
    <property type="match status" value="1"/>
</dbReference>
<keyword evidence="1" id="KW-0479">Metal-binding</keyword>
<feature type="compositionally biased region" description="Acidic residues" evidence="2">
    <location>
        <begin position="214"/>
        <end position="235"/>
    </location>
</feature>
<name>A0A812SHQ8_9DINO</name>
<dbReference type="PROSITE" id="PS50030">
    <property type="entry name" value="UBA"/>
    <property type="match status" value="1"/>
</dbReference>
<dbReference type="PANTHER" id="PTHR14879:SF5">
    <property type="entry name" value="RING-TYPE DOMAIN-CONTAINING PROTEIN"/>
    <property type="match status" value="1"/>
</dbReference>
<sequence length="324" mass="34510">MVDNDGAVAFLVEAGFNAEEAAWALSATGGCVERAAAELLMRDQHTQGLSGQELVPSTPFVVPSTPPEVWRPWRSFETFETGTPDPDSSAIPVTPPMLRPLMQLTSTAPLTPDFPTEPAAEPTVAGFHGDVAPLTPEWPSSLGFMATTGTAAPATPQAISGVTCECKESQPLQSLMGQVTEPKPATKPSRSWFDELLGLDDQHDAAASDALEPDVEFPDFDGLSDPDTDSLDEEVASGAPCEDRLQDSAGSAQDLNAATPAQERKGDSGRGEGCVICMERPSDYAVVPCGHRCLCQLCSRRLTRCPVCRTFVLQILKIFDCSAR</sequence>
<dbReference type="OrthoDB" id="3045089at2759"/>
<keyword evidence="1" id="KW-0862">Zinc</keyword>
<comment type="caution">
    <text evidence="5">The sequence shown here is derived from an EMBL/GenBank/DDBJ whole genome shotgun (WGS) entry which is preliminary data.</text>
</comment>
<accession>A0A812SHQ8</accession>
<dbReference type="SUPFAM" id="SSF57850">
    <property type="entry name" value="RING/U-box"/>
    <property type="match status" value="1"/>
</dbReference>
<evidence type="ECO:0000313" key="6">
    <source>
        <dbReference type="Proteomes" id="UP000604046"/>
    </source>
</evidence>
<keyword evidence="1" id="KW-0863">Zinc-finger</keyword>
<dbReference type="PANTHER" id="PTHR14879">
    <property type="entry name" value="CASPASE REGULATOR, RING FINGER DOMAIN-CONTAINING"/>
    <property type="match status" value="1"/>
</dbReference>
<dbReference type="Proteomes" id="UP000604046">
    <property type="component" value="Unassembled WGS sequence"/>
</dbReference>
<dbReference type="InterPro" id="IPR009060">
    <property type="entry name" value="UBA-like_sf"/>
</dbReference>
<dbReference type="SMART" id="SM00184">
    <property type="entry name" value="RING"/>
    <property type="match status" value="1"/>
</dbReference>
<dbReference type="SUPFAM" id="SSF46934">
    <property type="entry name" value="UBA-like"/>
    <property type="match status" value="1"/>
</dbReference>
<evidence type="ECO:0000259" key="3">
    <source>
        <dbReference type="PROSITE" id="PS50030"/>
    </source>
</evidence>
<dbReference type="CDD" id="cd14291">
    <property type="entry name" value="UBA1_NUB1_like"/>
    <property type="match status" value="1"/>
</dbReference>
<proteinExistence type="predicted"/>
<feature type="region of interest" description="Disordered" evidence="2">
    <location>
        <begin position="214"/>
        <end position="270"/>
    </location>
</feature>
<evidence type="ECO:0000256" key="2">
    <source>
        <dbReference type="SAM" id="MobiDB-lite"/>
    </source>
</evidence>
<evidence type="ECO:0000256" key="1">
    <source>
        <dbReference type="PROSITE-ProRule" id="PRU00175"/>
    </source>
</evidence>
<dbReference type="InterPro" id="IPR001841">
    <property type="entry name" value="Znf_RING"/>
</dbReference>
<keyword evidence="6" id="KW-1185">Reference proteome</keyword>
<dbReference type="GO" id="GO:0008270">
    <property type="term" value="F:zinc ion binding"/>
    <property type="evidence" value="ECO:0007669"/>
    <property type="project" value="UniProtKB-KW"/>
</dbReference>
<feature type="domain" description="RING-type" evidence="4">
    <location>
        <begin position="274"/>
        <end position="309"/>
    </location>
</feature>
<dbReference type="Pfam" id="PF13920">
    <property type="entry name" value="zf-C3HC4_3"/>
    <property type="match status" value="1"/>
</dbReference>
<dbReference type="AlphaFoldDB" id="A0A812SHQ8"/>
<gene>
    <name evidence="5" type="primary">LUL3</name>
    <name evidence="5" type="ORF">SNAT2548_LOCUS26969</name>
</gene>
<evidence type="ECO:0000313" key="5">
    <source>
        <dbReference type="EMBL" id="CAE7480296.1"/>
    </source>
</evidence>
<reference evidence="5" key="1">
    <citation type="submission" date="2021-02" db="EMBL/GenBank/DDBJ databases">
        <authorList>
            <person name="Dougan E. K."/>
            <person name="Rhodes N."/>
            <person name="Thang M."/>
            <person name="Chan C."/>
        </authorList>
    </citation>
    <scope>NUCLEOTIDE SEQUENCE</scope>
</reference>
<evidence type="ECO:0000259" key="4">
    <source>
        <dbReference type="PROSITE" id="PS50089"/>
    </source>
</evidence>
<dbReference type="Gene3D" id="3.30.40.10">
    <property type="entry name" value="Zinc/RING finger domain, C3HC4 (zinc finger)"/>
    <property type="match status" value="1"/>
</dbReference>
<protein>
    <submittedName>
        <fullName evidence="5">LUL3 protein</fullName>
    </submittedName>
</protein>
<organism evidence="5 6">
    <name type="scientific">Symbiodinium natans</name>
    <dbReference type="NCBI Taxonomy" id="878477"/>
    <lineage>
        <taxon>Eukaryota</taxon>
        <taxon>Sar</taxon>
        <taxon>Alveolata</taxon>
        <taxon>Dinophyceae</taxon>
        <taxon>Suessiales</taxon>
        <taxon>Symbiodiniaceae</taxon>
        <taxon>Symbiodinium</taxon>
    </lineage>
</organism>
<dbReference type="InterPro" id="IPR051728">
    <property type="entry name" value="RING-FYVE_E3_ubiquitin-ligase"/>
</dbReference>
<dbReference type="InterPro" id="IPR013083">
    <property type="entry name" value="Znf_RING/FYVE/PHD"/>
</dbReference>
<feature type="domain" description="UBA" evidence="3">
    <location>
        <begin position="1"/>
        <end position="42"/>
    </location>
</feature>
<dbReference type="EMBL" id="CAJNDS010002449">
    <property type="protein sequence ID" value="CAE7480296.1"/>
    <property type="molecule type" value="Genomic_DNA"/>
</dbReference>